<feature type="transmembrane region" description="Helical" evidence="1">
    <location>
        <begin position="393"/>
        <end position="411"/>
    </location>
</feature>
<dbReference type="EMBL" id="WKKF01000001">
    <property type="protein sequence ID" value="MRX53314.1"/>
    <property type="molecule type" value="Genomic_DNA"/>
</dbReference>
<feature type="transmembrane region" description="Helical" evidence="1">
    <location>
        <begin position="299"/>
        <end position="323"/>
    </location>
</feature>
<protein>
    <submittedName>
        <fullName evidence="3">DUF2157 domain-containing protein</fullName>
    </submittedName>
</protein>
<feature type="transmembrane region" description="Helical" evidence="1">
    <location>
        <begin position="470"/>
        <end position="487"/>
    </location>
</feature>
<name>A0A6I2M7J8_9BACI</name>
<sequence>MIVLSKLIPLGYLSAIIFILSGILYFFASNWSGFERLEKVALAIGMMVLFYAASFMSGKILSNREDLPKWLLVGGAVSFGAAAALIGQIYNSHADSYLLFFIWMVPSIAHAFITRYQPFAILSYGLLLLTYWFYMFPASVSINRSDFEEWLIYVGMVLLNAMVFGLAYFLKLKPLQYASFTVVHLFLIIMSFYDVFEPYSSWMNIVYLAVITISYILFMKKDSQHTLTIITFVMLGVFALSKYAEVSIRLADKIGPYSFYLFSIFGTLLFLGGGIYLAVRVTRRAPDDSLTYKVFKNILIVIITFTSSLLLSFSLGGLLFLIFQSEYSLAVFSLLLIGTAVFWKKLYAAARYTLFITGILTALGVLFMLNAGAAILFIAVSLVIILIEREKFLQFLAYTFMLACFISLFSVHLQWMEYFRLVLAVLAIAQFLMLLVPVDRVRQLSSFCVFYGFLLLYPAAFWGTDWKETLLYQILYFGLNAAMLALYHNREVLVKRNITWTFFILFFIGLYYDFAWKLLHKSLTFLLLGLVIFAAVRFFDKEKPAGITIFTNRTWAMIAGVFILQLAFTGYQSFSNEQALEQGKEVVLELQPLDPRSMLQGDYVQLQYEAGRFKPADDIKSGTVITVKLKKNSNGIYRPTGETAEGRAGDVFKKPQADEAYLTGKYNGYDGLIFGIESFFVEEGTGMELERTAKYAKVIVSDEGNALLVDVKRDISSLK</sequence>
<evidence type="ECO:0000313" key="4">
    <source>
        <dbReference type="Proteomes" id="UP000441585"/>
    </source>
</evidence>
<keyword evidence="4" id="KW-1185">Reference proteome</keyword>
<feature type="transmembrane region" description="Helical" evidence="1">
    <location>
        <begin position="554"/>
        <end position="574"/>
    </location>
</feature>
<feature type="transmembrane region" description="Helical" evidence="1">
    <location>
        <begin position="96"/>
        <end position="113"/>
    </location>
</feature>
<evidence type="ECO:0000256" key="1">
    <source>
        <dbReference type="SAM" id="Phobius"/>
    </source>
</evidence>
<feature type="transmembrane region" description="Helical" evidence="1">
    <location>
        <begin position="70"/>
        <end position="90"/>
    </location>
</feature>
<organism evidence="3 4">
    <name type="scientific">Metabacillus idriensis</name>
    <dbReference type="NCBI Taxonomy" id="324768"/>
    <lineage>
        <taxon>Bacteria</taxon>
        <taxon>Bacillati</taxon>
        <taxon>Bacillota</taxon>
        <taxon>Bacilli</taxon>
        <taxon>Bacillales</taxon>
        <taxon>Bacillaceae</taxon>
        <taxon>Metabacillus</taxon>
    </lineage>
</organism>
<feature type="transmembrane region" description="Helical" evidence="1">
    <location>
        <begin position="499"/>
        <end position="516"/>
    </location>
</feature>
<comment type="caution">
    <text evidence="3">The sequence shown here is derived from an EMBL/GenBank/DDBJ whole genome shotgun (WGS) entry which is preliminary data.</text>
</comment>
<keyword evidence="1" id="KW-0472">Membrane</keyword>
<feature type="transmembrane region" description="Helical" evidence="1">
    <location>
        <begin position="259"/>
        <end position="279"/>
    </location>
</feature>
<dbReference type="AlphaFoldDB" id="A0A6I2M7J8"/>
<evidence type="ECO:0000259" key="2">
    <source>
        <dbReference type="Pfam" id="PF09925"/>
    </source>
</evidence>
<feature type="transmembrane region" description="Helical" evidence="1">
    <location>
        <begin position="40"/>
        <end position="58"/>
    </location>
</feature>
<feature type="transmembrane region" description="Helical" evidence="1">
    <location>
        <begin position="329"/>
        <end position="347"/>
    </location>
</feature>
<feature type="transmembrane region" description="Helical" evidence="1">
    <location>
        <begin position="418"/>
        <end position="438"/>
    </location>
</feature>
<feature type="transmembrane region" description="Helical" evidence="1">
    <location>
        <begin position="444"/>
        <end position="463"/>
    </location>
</feature>
<dbReference type="InterPro" id="IPR025833">
    <property type="entry name" value="GDYXXLXY"/>
</dbReference>
<keyword evidence="1" id="KW-0812">Transmembrane</keyword>
<accession>A0A6I2M7J8</accession>
<feature type="domain" description="DUF2157" evidence="2">
    <location>
        <begin position="15"/>
        <end position="118"/>
    </location>
</feature>
<reference evidence="3 4" key="1">
    <citation type="submission" date="2019-11" db="EMBL/GenBank/DDBJ databases">
        <title>Bacillus idriensis genome.</title>
        <authorList>
            <person name="Konopka E.N."/>
            <person name="Newman J.D."/>
        </authorList>
    </citation>
    <scope>NUCLEOTIDE SEQUENCE [LARGE SCALE GENOMIC DNA]</scope>
    <source>
        <strain evidence="3 4">DSM 19097</strain>
    </source>
</reference>
<feature type="transmembrane region" description="Helical" evidence="1">
    <location>
        <begin position="150"/>
        <end position="170"/>
    </location>
</feature>
<dbReference type="Pfam" id="PF14345">
    <property type="entry name" value="GDYXXLXY"/>
    <property type="match status" value="1"/>
</dbReference>
<feature type="transmembrane region" description="Helical" evidence="1">
    <location>
        <begin position="225"/>
        <end position="244"/>
    </location>
</feature>
<dbReference type="Proteomes" id="UP000441585">
    <property type="component" value="Unassembled WGS sequence"/>
</dbReference>
<evidence type="ECO:0000313" key="3">
    <source>
        <dbReference type="EMBL" id="MRX53314.1"/>
    </source>
</evidence>
<proteinExistence type="predicted"/>
<dbReference type="Pfam" id="PF09925">
    <property type="entry name" value="DUF2157"/>
    <property type="match status" value="1"/>
</dbReference>
<feature type="transmembrane region" description="Helical" evidence="1">
    <location>
        <begin position="199"/>
        <end position="218"/>
    </location>
</feature>
<gene>
    <name evidence="3" type="ORF">GJU41_04975</name>
</gene>
<feature type="transmembrane region" description="Helical" evidence="1">
    <location>
        <begin position="7"/>
        <end position="28"/>
    </location>
</feature>
<feature type="transmembrane region" description="Helical" evidence="1">
    <location>
        <begin position="523"/>
        <end position="539"/>
    </location>
</feature>
<keyword evidence="1" id="KW-1133">Transmembrane helix</keyword>
<dbReference type="InterPro" id="IPR018677">
    <property type="entry name" value="DUF2157"/>
</dbReference>
<feature type="transmembrane region" description="Helical" evidence="1">
    <location>
        <begin position="177"/>
        <end position="193"/>
    </location>
</feature>
<feature type="transmembrane region" description="Helical" evidence="1">
    <location>
        <begin position="354"/>
        <end position="387"/>
    </location>
</feature>
<feature type="transmembrane region" description="Helical" evidence="1">
    <location>
        <begin position="120"/>
        <end position="138"/>
    </location>
</feature>